<proteinExistence type="predicted"/>
<comment type="caution">
    <text evidence="2">The sequence shown here is derived from an EMBL/GenBank/DDBJ whole genome shotgun (WGS) entry which is preliminary data.</text>
</comment>
<reference evidence="2 3" key="1">
    <citation type="journal article" date="2018" name="PLoS Genet.">
        <title>Population sequencing reveals clonal diversity and ancestral inbreeding in the grapevine cultivar Chardonnay.</title>
        <authorList>
            <person name="Roach M.J."/>
            <person name="Johnson D.L."/>
            <person name="Bohlmann J."/>
            <person name="van Vuuren H.J."/>
            <person name="Jones S.J."/>
            <person name="Pretorius I.S."/>
            <person name="Schmidt S.A."/>
            <person name="Borneman A.R."/>
        </authorList>
    </citation>
    <scope>NUCLEOTIDE SEQUENCE [LARGE SCALE GENOMIC DNA]</scope>
    <source>
        <strain evidence="3">cv. Chardonnay</strain>
        <tissue evidence="2">Leaf</tissue>
    </source>
</reference>
<name>A0A438IMU7_VITVI</name>
<evidence type="ECO:0000256" key="1">
    <source>
        <dbReference type="SAM" id="MobiDB-lite"/>
    </source>
</evidence>
<sequence length="41" mass="4872">MVKKHRGYYFSFGSFRATEKAKPKELESQVPQKEIPKEDKQ</sequence>
<evidence type="ECO:0000313" key="3">
    <source>
        <dbReference type="Proteomes" id="UP000288805"/>
    </source>
</evidence>
<organism evidence="2 3">
    <name type="scientific">Vitis vinifera</name>
    <name type="common">Grape</name>
    <dbReference type="NCBI Taxonomy" id="29760"/>
    <lineage>
        <taxon>Eukaryota</taxon>
        <taxon>Viridiplantae</taxon>
        <taxon>Streptophyta</taxon>
        <taxon>Embryophyta</taxon>
        <taxon>Tracheophyta</taxon>
        <taxon>Spermatophyta</taxon>
        <taxon>Magnoliopsida</taxon>
        <taxon>eudicotyledons</taxon>
        <taxon>Gunneridae</taxon>
        <taxon>Pentapetalae</taxon>
        <taxon>rosids</taxon>
        <taxon>Vitales</taxon>
        <taxon>Vitaceae</taxon>
        <taxon>Viteae</taxon>
        <taxon>Vitis</taxon>
    </lineage>
</organism>
<feature type="region of interest" description="Disordered" evidence="1">
    <location>
        <begin position="19"/>
        <end position="41"/>
    </location>
</feature>
<dbReference type="EMBL" id="QGNW01000096">
    <property type="protein sequence ID" value="RVW98040.1"/>
    <property type="molecule type" value="Genomic_DNA"/>
</dbReference>
<evidence type="ECO:0000313" key="2">
    <source>
        <dbReference type="EMBL" id="RVW98040.1"/>
    </source>
</evidence>
<dbReference type="AlphaFoldDB" id="A0A438IMU7"/>
<accession>A0A438IMU7</accession>
<gene>
    <name evidence="2" type="ORF">CK203_029093</name>
</gene>
<dbReference type="Proteomes" id="UP000288805">
    <property type="component" value="Unassembled WGS sequence"/>
</dbReference>
<protein>
    <submittedName>
        <fullName evidence="2">Uncharacterized protein</fullName>
    </submittedName>
</protein>